<accession>A0A3P7H906</accession>
<reference evidence="1" key="1">
    <citation type="submission" date="2018-11" db="EMBL/GenBank/DDBJ databases">
        <authorList>
            <consortium name="Pathogen Informatics"/>
        </authorList>
    </citation>
    <scope>NUCLEOTIDE SEQUENCE [LARGE SCALE GENOMIC DNA]</scope>
</reference>
<gene>
    <name evidence="1" type="ORF">TCNE_LOCUS19243</name>
</gene>
<proteinExistence type="predicted"/>
<evidence type="ECO:0000313" key="1">
    <source>
        <dbReference type="EMBL" id="VDM50564.1"/>
    </source>
</evidence>
<dbReference type="AlphaFoldDB" id="A0A3P7H906"/>
<name>A0A3P7H906_TOXCA</name>
<organism evidence="1">
    <name type="scientific">Toxocara canis</name>
    <name type="common">Canine roundworm</name>
    <dbReference type="NCBI Taxonomy" id="6265"/>
    <lineage>
        <taxon>Eukaryota</taxon>
        <taxon>Metazoa</taxon>
        <taxon>Ecdysozoa</taxon>
        <taxon>Nematoda</taxon>
        <taxon>Chromadorea</taxon>
        <taxon>Rhabditida</taxon>
        <taxon>Spirurina</taxon>
        <taxon>Ascaridomorpha</taxon>
        <taxon>Ascaridoidea</taxon>
        <taxon>Toxocaridae</taxon>
        <taxon>Toxocara</taxon>
    </lineage>
</organism>
<dbReference type="EMBL" id="UYWY01026612">
    <property type="protein sequence ID" value="VDM50564.1"/>
    <property type="molecule type" value="Genomic_DNA"/>
</dbReference>
<sequence>MGSAAGVNVNLSRKPEQEPSLLRLWNRSQAFGSAESRPVRVLRRLEPQPEPKIKFGFEPREQPAQFLRLSDQWPSDQRRIVRDPGPAKVDKLVLIYMNSTCKSPREAFAKDFQTDRNERRKTLIALVAHDLPHRLRTNA</sequence>
<protein>
    <submittedName>
        <fullName evidence="1">Uncharacterized protein</fullName>
    </submittedName>
</protein>